<protein>
    <recommendedName>
        <fullName evidence="1">Probable RNA-binding protein 18</fullName>
    </recommendedName>
    <alternativeName>
        <fullName evidence="2">RNA-binding motif protein 18</fullName>
    </alternativeName>
</protein>
<dbReference type="AlphaFoldDB" id="A0A5M3MA35"/>
<dbReference type="PANTHER" id="PTHR48034">
    <property type="entry name" value="TRANSFORMER-2 SEX-DETERMINING PROTEIN-RELATED"/>
    <property type="match status" value="1"/>
</dbReference>
<dbReference type="EMBL" id="JH711587">
    <property type="protein sequence ID" value="EIW76059.1"/>
    <property type="molecule type" value="Genomic_DNA"/>
</dbReference>
<feature type="region of interest" description="Disordered" evidence="4">
    <location>
        <begin position="140"/>
        <end position="165"/>
    </location>
</feature>
<dbReference type="Proteomes" id="UP000053558">
    <property type="component" value="Unassembled WGS sequence"/>
</dbReference>
<keyword evidence="7" id="KW-1185">Reference proteome</keyword>
<dbReference type="OMA" id="FHKSGPN"/>
<feature type="compositionally biased region" description="Pro residues" evidence="4">
    <location>
        <begin position="211"/>
        <end position="230"/>
    </location>
</feature>
<accession>A0A5M3MA35</accession>
<dbReference type="InterPro" id="IPR035979">
    <property type="entry name" value="RBD_domain_sf"/>
</dbReference>
<dbReference type="CDD" id="cd12355">
    <property type="entry name" value="RRM_RBM18"/>
    <property type="match status" value="1"/>
</dbReference>
<dbReference type="PROSITE" id="PS50102">
    <property type="entry name" value="RRM"/>
    <property type="match status" value="1"/>
</dbReference>
<dbReference type="RefSeq" id="XP_007774039.1">
    <property type="nucleotide sequence ID" value="XM_007775849.1"/>
</dbReference>
<dbReference type="InterPro" id="IPR000504">
    <property type="entry name" value="RRM_dom"/>
</dbReference>
<dbReference type="Gene3D" id="3.30.70.330">
    <property type="match status" value="1"/>
</dbReference>
<feature type="region of interest" description="Disordered" evidence="4">
    <location>
        <begin position="202"/>
        <end position="333"/>
    </location>
</feature>
<feature type="region of interest" description="Disordered" evidence="4">
    <location>
        <begin position="1"/>
        <end position="47"/>
    </location>
</feature>
<dbReference type="Pfam" id="PF00076">
    <property type="entry name" value="RRM_1"/>
    <property type="match status" value="1"/>
</dbReference>
<evidence type="ECO:0000313" key="6">
    <source>
        <dbReference type="EMBL" id="EIW76059.1"/>
    </source>
</evidence>
<dbReference type="InterPro" id="IPR039157">
    <property type="entry name" value="RBM18_RRM"/>
</dbReference>
<name>A0A5M3MA35_CONPW</name>
<dbReference type="KEGG" id="cput:CONPUDRAFT_131587"/>
<reference evidence="7" key="1">
    <citation type="journal article" date="2012" name="Science">
        <title>The Paleozoic origin of enzymatic lignin decomposition reconstructed from 31 fungal genomes.</title>
        <authorList>
            <person name="Floudas D."/>
            <person name="Binder M."/>
            <person name="Riley R."/>
            <person name="Barry K."/>
            <person name="Blanchette R.A."/>
            <person name="Henrissat B."/>
            <person name="Martinez A.T."/>
            <person name="Otillar R."/>
            <person name="Spatafora J.W."/>
            <person name="Yadav J.S."/>
            <person name="Aerts A."/>
            <person name="Benoit I."/>
            <person name="Boyd A."/>
            <person name="Carlson A."/>
            <person name="Copeland A."/>
            <person name="Coutinho P.M."/>
            <person name="de Vries R.P."/>
            <person name="Ferreira P."/>
            <person name="Findley K."/>
            <person name="Foster B."/>
            <person name="Gaskell J."/>
            <person name="Glotzer D."/>
            <person name="Gorecki P."/>
            <person name="Heitman J."/>
            <person name="Hesse C."/>
            <person name="Hori C."/>
            <person name="Igarashi K."/>
            <person name="Jurgens J.A."/>
            <person name="Kallen N."/>
            <person name="Kersten P."/>
            <person name="Kohler A."/>
            <person name="Kuees U."/>
            <person name="Kumar T.K.A."/>
            <person name="Kuo A."/>
            <person name="LaButti K."/>
            <person name="Larrondo L.F."/>
            <person name="Lindquist E."/>
            <person name="Ling A."/>
            <person name="Lombard V."/>
            <person name="Lucas S."/>
            <person name="Lundell T."/>
            <person name="Martin R."/>
            <person name="McLaughlin D.J."/>
            <person name="Morgenstern I."/>
            <person name="Morin E."/>
            <person name="Murat C."/>
            <person name="Nagy L.G."/>
            <person name="Nolan M."/>
            <person name="Ohm R.A."/>
            <person name="Patyshakuliyeva A."/>
            <person name="Rokas A."/>
            <person name="Ruiz-Duenas F.J."/>
            <person name="Sabat G."/>
            <person name="Salamov A."/>
            <person name="Samejima M."/>
            <person name="Schmutz J."/>
            <person name="Slot J.C."/>
            <person name="St John F."/>
            <person name="Stenlid J."/>
            <person name="Sun H."/>
            <person name="Sun S."/>
            <person name="Syed K."/>
            <person name="Tsang A."/>
            <person name="Wiebenga A."/>
            <person name="Young D."/>
            <person name="Pisabarro A."/>
            <person name="Eastwood D.C."/>
            <person name="Martin F."/>
            <person name="Cullen D."/>
            <person name="Grigoriev I.V."/>
            <person name="Hibbett D.S."/>
        </authorList>
    </citation>
    <scope>NUCLEOTIDE SEQUENCE [LARGE SCALE GENOMIC DNA]</scope>
    <source>
        <strain evidence="7">RWD-64-598 SS2</strain>
    </source>
</reference>
<dbReference type="InterPro" id="IPR050441">
    <property type="entry name" value="RBM"/>
</dbReference>
<dbReference type="SUPFAM" id="SSF54928">
    <property type="entry name" value="RNA-binding domain, RBD"/>
    <property type="match status" value="1"/>
</dbReference>
<evidence type="ECO:0000259" key="5">
    <source>
        <dbReference type="PROSITE" id="PS50102"/>
    </source>
</evidence>
<dbReference type="InterPro" id="IPR012677">
    <property type="entry name" value="Nucleotide-bd_a/b_plait_sf"/>
</dbReference>
<feature type="compositionally biased region" description="Polar residues" evidence="4">
    <location>
        <begin position="1"/>
        <end position="16"/>
    </location>
</feature>
<feature type="domain" description="RRM" evidence="5">
    <location>
        <begin position="55"/>
        <end position="136"/>
    </location>
</feature>
<evidence type="ECO:0000313" key="7">
    <source>
        <dbReference type="Proteomes" id="UP000053558"/>
    </source>
</evidence>
<evidence type="ECO:0000256" key="3">
    <source>
        <dbReference type="PROSITE-ProRule" id="PRU00176"/>
    </source>
</evidence>
<gene>
    <name evidence="6" type="ORF">CONPUDRAFT_131587</name>
</gene>
<organism evidence="6 7">
    <name type="scientific">Coniophora puteana (strain RWD-64-598)</name>
    <name type="common">Brown rot fungus</name>
    <dbReference type="NCBI Taxonomy" id="741705"/>
    <lineage>
        <taxon>Eukaryota</taxon>
        <taxon>Fungi</taxon>
        <taxon>Dikarya</taxon>
        <taxon>Basidiomycota</taxon>
        <taxon>Agaricomycotina</taxon>
        <taxon>Agaricomycetes</taxon>
        <taxon>Agaricomycetidae</taxon>
        <taxon>Boletales</taxon>
        <taxon>Coniophorineae</taxon>
        <taxon>Coniophoraceae</taxon>
        <taxon>Coniophora</taxon>
    </lineage>
</organism>
<proteinExistence type="predicted"/>
<evidence type="ECO:0000256" key="1">
    <source>
        <dbReference type="ARBA" id="ARBA00021141"/>
    </source>
</evidence>
<dbReference type="OrthoDB" id="6730379at2759"/>
<evidence type="ECO:0000256" key="2">
    <source>
        <dbReference type="ARBA" id="ARBA00030780"/>
    </source>
</evidence>
<keyword evidence="3" id="KW-0694">RNA-binding</keyword>
<sequence length="333" mass="35187">MADQPASENASPSTTPLPDAPPAPIDQHLYIPEPEVEPVPSTSAPRPKAPALLKHRLYVGNLSHTMDEYALIQVFSKFGKVTKLDFLFHKSGPNRGKPRGYAFVEYAEEADARKAVANANGKLLRGRKLMVSHAQEASPEALAASSHNYGYTPGQHGSERRRIAAEHQPTALSLLKSAGQHGHRNDGMSNKIAQLEAKLRQMEEPARRALRPPPEAGLPQRPLIPCPPELPASRHGPASTAQGGKGKEKEGPRNAAPSSTTTPGARARVTPKQSAPISMANRKGGSSLGAKPTPEALAAKSLTRAKQGSSWARPGQTESGTGTGTPGGVASSR</sequence>
<dbReference type="GO" id="GO:0003723">
    <property type="term" value="F:RNA binding"/>
    <property type="evidence" value="ECO:0007669"/>
    <property type="project" value="UniProtKB-UniRule"/>
</dbReference>
<dbReference type="GeneID" id="19200352"/>
<evidence type="ECO:0000256" key="4">
    <source>
        <dbReference type="SAM" id="MobiDB-lite"/>
    </source>
</evidence>
<comment type="caution">
    <text evidence="6">The sequence shown here is derived from an EMBL/GenBank/DDBJ whole genome shotgun (WGS) entry which is preliminary data.</text>
</comment>
<dbReference type="SMART" id="SM00360">
    <property type="entry name" value="RRM"/>
    <property type="match status" value="1"/>
</dbReference>